<accession>A0A0A9G8J3</accession>
<name>A0A0A9G8J3_ARUDO</name>
<reference evidence="1" key="2">
    <citation type="journal article" date="2015" name="Data Brief">
        <title>Shoot transcriptome of the giant reed, Arundo donax.</title>
        <authorList>
            <person name="Barrero R.A."/>
            <person name="Guerrero F.D."/>
            <person name="Moolhuijzen P."/>
            <person name="Goolsby J.A."/>
            <person name="Tidwell J."/>
            <person name="Bellgard S.E."/>
            <person name="Bellgard M.I."/>
        </authorList>
    </citation>
    <scope>NUCLEOTIDE SEQUENCE</scope>
    <source>
        <tissue evidence="1">Shoot tissue taken approximately 20 cm above the soil surface</tissue>
    </source>
</reference>
<evidence type="ECO:0000313" key="1">
    <source>
        <dbReference type="EMBL" id="JAE19764.1"/>
    </source>
</evidence>
<organism evidence="1">
    <name type="scientific">Arundo donax</name>
    <name type="common">Giant reed</name>
    <name type="synonym">Donax arundinaceus</name>
    <dbReference type="NCBI Taxonomy" id="35708"/>
    <lineage>
        <taxon>Eukaryota</taxon>
        <taxon>Viridiplantae</taxon>
        <taxon>Streptophyta</taxon>
        <taxon>Embryophyta</taxon>
        <taxon>Tracheophyta</taxon>
        <taxon>Spermatophyta</taxon>
        <taxon>Magnoliopsida</taxon>
        <taxon>Liliopsida</taxon>
        <taxon>Poales</taxon>
        <taxon>Poaceae</taxon>
        <taxon>PACMAD clade</taxon>
        <taxon>Arundinoideae</taxon>
        <taxon>Arundineae</taxon>
        <taxon>Arundo</taxon>
    </lineage>
</organism>
<proteinExistence type="predicted"/>
<dbReference type="EMBL" id="GBRH01178132">
    <property type="protein sequence ID" value="JAE19764.1"/>
    <property type="molecule type" value="Transcribed_RNA"/>
</dbReference>
<sequence length="39" mass="4605">MMMHHQLIVTAMQPKKGIRLSHKKYGMVDQFVLVSIYLM</sequence>
<reference evidence="1" key="1">
    <citation type="submission" date="2014-09" db="EMBL/GenBank/DDBJ databases">
        <authorList>
            <person name="Magalhaes I.L.F."/>
            <person name="Oliveira U."/>
            <person name="Santos F.R."/>
            <person name="Vidigal T.H.D.A."/>
            <person name="Brescovit A.D."/>
            <person name="Santos A.J."/>
        </authorList>
    </citation>
    <scope>NUCLEOTIDE SEQUENCE</scope>
    <source>
        <tissue evidence="1">Shoot tissue taken approximately 20 cm above the soil surface</tissue>
    </source>
</reference>
<protein>
    <submittedName>
        <fullName evidence="1">Uncharacterized protein</fullName>
    </submittedName>
</protein>
<dbReference type="AlphaFoldDB" id="A0A0A9G8J3"/>